<proteinExistence type="predicted"/>
<dbReference type="PANTHER" id="PTHR42878">
    <property type="entry name" value="TWO-COMPONENT HISTIDINE KINASE"/>
    <property type="match status" value="1"/>
</dbReference>
<keyword evidence="7" id="KW-0067">ATP-binding</keyword>
<keyword evidence="13" id="KW-1185">Reference proteome</keyword>
<dbReference type="Proteomes" id="UP000198984">
    <property type="component" value="Unassembled WGS sequence"/>
</dbReference>
<dbReference type="Gene3D" id="1.10.287.130">
    <property type="match status" value="1"/>
</dbReference>
<dbReference type="OrthoDB" id="9810447at2"/>
<accession>A0A1H8IRZ1</accession>
<dbReference type="InterPro" id="IPR005467">
    <property type="entry name" value="His_kinase_dom"/>
</dbReference>
<evidence type="ECO:0000313" key="13">
    <source>
        <dbReference type="Proteomes" id="UP000198984"/>
    </source>
</evidence>
<dbReference type="PROSITE" id="PS50109">
    <property type="entry name" value="HIS_KIN"/>
    <property type="match status" value="1"/>
</dbReference>
<organism evidence="12 13">
    <name type="scientific">Chitinophaga rupis</name>
    <dbReference type="NCBI Taxonomy" id="573321"/>
    <lineage>
        <taxon>Bacteria</taxon>
        <taxon>Pseudomonadati</taxon>
        <taxon>Bacteroidota</taxon>
        <taxon>Chitinophagia</taxon>
        <taxon>Chitinophagales</taxon>
        <taxon>Chitinophagaceae</taxon>
        <taxon>Chitinophaga</taxon>
    </lineage>
</organism>
<dbReference type="SMART" id="SM00387">
    <property type="entry name" value="HATPase_c"/>
    <property type="match status" value="1"/>
</dbReference>
<keyword evidence="10" id="KW-0812">Transmembrane</keyword>
<evidence type="ECO:0000256" key="7">
    <source>
        <dbReference type="ARBA" id="ARBA00022840"/>
    </source>
</evidence>
<dbReference type="AlphaFoldDB" id="A0A1H8IRZ1"/>
<dbReference type="PANTHER" id="PTHR42878:SF7">
    <property type="entry name" value="SENSOR HISTIDINE KINASE GLRK"/>
    <property type="match status" value="1"/>
</dbReference>
<dbReference type="SUPFAM" id="SSF55874">
    <property type="entry name" value="ATPase domain of HSP90 chaperone/DNA topoisomerase II/histidine kinase"/>
    <property type="match status" value="1"/>
</dbReference>
<keyword evidence="9" id="KW-0175">Coiled coil</keyword>
<dbReference type="GO" id="GO:0030295">
    <property type="term" value="F:protein kinase activator activity"/>
    <property type="evidence" value="ECO:0007669"/>
    <property type="project" value="TreeGrafter"/>
</dbReference>
<keyword evidence="3" id="KW-0597">Phosphoprotein</keyword>
<feature type="domain" description="Histidine kinase" evidence="11">
    <location>
        <begin position="213"/>
        <end position="427"/>
    </location>
</feature>
<keyword evidence="10" id="KW-1133">Transmembrane helix</keyword>
<evidence type="ECO:0000256" key="5">
    <source>
        <dbReference type="ARBA" id="ARBA00022741"/>
    </source>
</evidence>
<feature type="transmembrane region" description="Helical" evidence="10">
    <location>
        <begin position="51"/>
        <end position="70"/>
    </location>
</feature>
<keyword evidence="4" id="KW-0808">Transferase</keyword>
<evidence type="ECO:0000256" key="4">
    <source>
        <dbReference type="ARBA" id="ARBA00022679"/>
    </source>
</evidence>
<dbReference type="InterPro" id="IPR003594">
    <property type="entry name" value="HATPase_dom"/>
</dbReference>
<feature type="transmembrane region" description="Helical" evidence="10">
    <location>
        <begin position="27"/>
        <end position="45"/>
    </location>
</feature>
<feature type="transmembrane region" description="Helical" evidence="10">
    <location>
        <begin position="82"/>
        <end position="99"/>
    </location>
</feature>
<dbReference type="InterPro" id="IPR050351">
    <property type="entry name" value="BphY/WalK/GraS-like"/>
</dbReference>
<evidence type="ECO:0000313" key="12">
    <source>
        <dbReference type="EMBL" id="SEN70448.1"/>
    </source>
</evidence>
<reference evidence="12 13" key="1">
    <citation type="submission" date="2016-10" db="EMBL/GenBank/DDBJ databases">
        <authorList>
            <person name="de Groot N.N."/>
        </authorList>
    </citation>
    <scope>NUCLEOTIDE SEQUENCE [LARGE SCALE GENOMIC DNA]</scope>
    <source>
        <strain evidence="12 13">DSM 21039</strain>
    </source>
</reference>
<dbReference type="Pfam" id="PF02518">
    <property type="entry name" value="HATPase_c"/>
    <property type="match status" value="1"/>
</dbReference>
<dbReference type="InterPro" id="IPR036890">
    <property type="entry name" value="HATPase_C_sf"/>
</dbReference>
<dbReference type="GO" id="GO:0000155">
    <property type="term" value="F:phosphorelay sensor kinase activity"/>
    <property type="evidence" value="ECO:0007669"/>
    <property type="project" value="InterPro"/>
</dbReference>
<dbReference type="EMBL" id="FOBB01000012">
    <property type="protein sequence ID" value="SEN70448.1"/>
    <property type="molecule type" value="Genomic_DNA"/>
</dbReference>
<evidence type="ECO:0000256" key="8">
    <source>
        <dbReference type="ARBA" id="ARBA00023012"/>
    </source>
</evidence>
<feature type="transmembrane region" description="Helical" evidence="10">
    <location>
        <begin position="105"/>
        <end position="137"/>
    </location>
</feature>
<evidence type="ECO:0000256" key="6">
    <source>
        <dbReference type="ARBA" id="ARBA00022777"/>
    </source>
</evidence>
<dbReference type="CDD" id="cd00082">
    <property type="entry name" value="HisKA"/>
    <property type="match status" value="1"/>
</dbReference>
<evidence type="ECO:0000256" key="9">
    <source>
        <dbReference type="SAM" id="Coils"/>
    </source>
</evidence>
<dbReference type="GO" id="GO:0005524">
    <property type="term" value="F:ATP binding"/>
    <property type="evidence" value="ECO:0007669"/>
    <property type="project" value="UniProtKB-KW"/>
</dbReference>
<protein>
    <recommendedName>
        <fullName evidence="2">histidine kinase</fullName>
        <ecNumber evidence="2">2.7.13.3</ecNumber>
    </recommendedName>
</protein>
<comment type="catalytic activity">
    <reaction evidence="1">
        <text>ATP + protein L-histidine = ADP + protein N-phospho-L-histidine.</text>
        <dbReference type="EC" id="2.7.13.3"/>
    </reaction>
</comment>
<dbReference type="PRINTS" id="PR00344">
    <property type="entry name" value="BCTRLSENSOR"/>
</dbReference>
<name>A0A1H8IRZ1_9BACT</name>
<evidence type="ECO:0000256" key="1">
    <source>
        <dbReference type="ARBA" id="ARBA00000085"/>
    </source>
</evidence>
<gene>
    <name evidence="12" type="ORF">SAMN04488505_11235</name>
</gene>
<dbReference type="Gene3D" id="3.30.565.10">
    <property type="entry name" value="Histidine kinase-like ATPase, C-terminal domain"/>
    <property type="match status" value="1"/>
</dbReference>
<evidence type="ECO:0000256" key="2">
    <source>
        <dbReference type="ARBA" id="ARBA00012438"/>
    </source>
</evidence>
<evidence type="ECO:0000256" key="3">
    <source>
        <dbReference type="ARBA" id="ARBA00022553"/>
    </source>
</evidence>
<keyword evidence="8" id="KW-0902">Two-component regulatory system</keyword>
<feature type="transmembrane region" description="Helical" evidence="10">
    <location>
        <begin position="158"/>
        <end position="177"/>
    </location>
</feature>
<evidence type="ECO:0000256" key="10">
    <source>
        <dbReference type="SAM" id="Phobius"/>
    </source>
</evidence>
<dbReference type="STRING" id="573321.SAMN04488505_11235"/>
<dbReference type="GO" id="GO:0007234">
    <property type="term" value="P:osmosensory signaling via phosphorelay pathway"/>
    <property type="evidence" value="ECO:0007669"/>
    <property type="project" value="TreeGrafter"/>
</dbReference>
<keyword evidence="6 12" id="KW-0418">Kinase</keyword>
<dbReference type="InterPro" id="IPR036097">
    <property type="entry name" value="HisK_dim/P_sf"/>
</dbReference>
<keyword evidence="10" id="KW-0472">Membrane</keyword>
<dbReference type="GO" id="GO:0000156">
    <property type="term" value="F:phosphorelay response regulator activity"/>
    <property type="evidence" value="ECO:0007669"/>
    <property type="project" value="TreeGrafter"/>
</dbReference>
<keyword evidence="5" id="KW-0547">Nucleotide-binding</keyword>
<feature type="coiled-coil region" evidence="9">
    <location>
        <begin position="179"/>
        <end position="206"/>
    </location>
</feature>
<dbReference type="RefSeq" id="WP_162277708.1">
    <property type="nucleotide sequence ID" value="NZ_FOBB01000012.1"/>
</dbReference>
<sequence>MYPFIHSVVNIGIRPDHPFEEQKKIRSLNAGALLGAVIVAALLVLNLVTAHLWLVCCYLLLSLVIAGIFMLQQRQLFQPARFTAITTIALFFSFISLAYHNNTELLLLLNIAVIIMLLDSWWLIVVMALLDMFIFIFTHIYNSHHQPLIEALPPSRDIISVTSLFVMMMVVLLYNKYEQQRYRQQMEGLNRQNEDKAMRLENLNKSKEKILSILSHDLREPLAAMRSLLSLDADMAAPLFNEFAGRARNSLDNVLLSLDNTLRWSHIQLKGTMAYPQYCDVQEAIAQLQQKMGSQMEEKALAFHQQVPRDTLVYADPDHLAILLRNVLSNAIKFTHGGGNITIAAATEKETVHIRVTDTGIGMDPATQARLFDLERHFTRRGTDNEHGAGLGLLVVKELVRINDGRLQLSSAVDKGTTVSIQLPGSYV</sequence>
<dbReference type="EC" id="2.7.13.3" evidence="2"/>
<dbReference type="InterPro" id="IPR003661">
    <property type="entry name" value="HisK_dim/P_dom"/>
</dbReference>
<evidence type="ECO:0000259" key="11">
    <source>
        <dbReference type="PROSITE" id="PS50109"/>
    </source>
</evidence>
<dbReference type="SUPFAM" id="SSF47384">
    <property type="entry name" value="Homodimeric domain of signal transducing histidine kinase"/>
    <property type="match status" value="1"/>
</dbReference>
<dbReference type="InterPro" id="IPR004358">
    <property type="entry name" value="Sig_transdc_His_kin-like_C"/>
</dbReference>